<proteinExistence type="predicted"/>
<reference evidence="2 3" key="1">
    <citation type="journal article" date="2013" name="Nat. Commun.">
        <title>The evolution and pathogenic mechanisms of the rice sheath blight pathogen.</title>
        <authorList>
            <person name="Zheng A."/>
            <person name="Lin R."/>
            <person name="Xu L."/>
            <person name="Qin P."/>
            <person name="Tang C."/>
            <person name="Ai P."/>
            <person name="Zhang D."/>
            <person name="Liu Y."/>
            <person name="Sun Z."/>
            <person name="Feng H."/>
            <person name="Wang Y."/>
            <person name="Chen Y."/>
            <person name="Liang X."/>
            <person name="Fu R."/>
            <person name="Li Q."/>
            <person name="Zhang J."/>
            <person name="Yu X."/>
            <person name="Xie Z."/>
            <person name="Ding L."/>
            <person name="Guan P."/>
            <person name="Tang J."/>
            <person name="Liang Y."/>
            <person name="Wang S."/>
            <person name="Deng Q."/>
            <person name="Li S."/>
            <person name="Zhu J."/>
            <person name="Wang L."/>
            <person name="Liu H."/>
            <person name="Li P."/>
        </authorList>
    </citation>
    <scope>NUCLEOTIDE SEQUENCE [LARGE SCALE GENOMIC DNA]</scope>
    <source>
        <strain evidence="3">AG-1 IA</strain>
    </source>
</reference>
<organism evidence="2 3">
    <name type="scientific">Thanatephorus cucumeris (strain AG1-IA)</name>
    <name type="common">Rice sheath blight fungus</name>
    <name type="synonym">Rhizoctonia solani</name>
    <dbReference type="NCBI Taxonomy" id="983506"/>
    <lineage>
        <taxon>Eukaryota</taxon>
        <taxon>Fungi</taxon>
        <taxon>Dikarya</taxon>
        <taxon>Basidiomycota</taxon>
        <taxon>Agaricomycotina</taxon>
        <taxon>Agaricomycetes</taxon>
        <taxon>Cantharellales</taxon>
        <taxon>Ceratobasidiaceae</taxon>
        <taxon>Rhizoctonia</taxon>
        <taxon>Rhizoctonia solani AG-1</taxon>
    </lineage>
</organism>
<name>L8WFR5_THACA</name>
<dbReference type="EMBL" id="AFRT01002902">
    <property type="protein sequence ID" value="ELU37031.1"/>
    <property type="molecule type" value="Genomic_DNA"/>
</dbReference>
<protein>
    <submittedName>
        <fullName evidence="2">Uncharacterized protein</fullName>
    </submittedName>
</protein>
<sequence length="146" mass="16460">MGGACREGEERQPQPAVSGGQGPGWGRGWEREGGARVTSCDEREIYGAWKRKELCWIGTEPHLLVVDGCEAVWQAGLKKSASEVYAWHSCLRLLGPRPVRDRRMLVVGTWPGCVRMWRAVCSWVCGCCRCRCRCYRYHSPFAGARQ</sequence>
<accession>L8WFR5</accession>
<keyword evidence="3" id="KW-1185">Reference proteome</keyword>
<feature type="compositionally biased region" description="Basic and acidic residues" evidence="1">
    <location>
        <begin position="1"/>
        <end position="12"/>
    </location>
</feature>
<dbReference type="HOGENOM" id="CLU_1778732_0_0_1"/>
<dbReference type="Proteomes" id="UP000011668">
    <property type="component" value="Unassembled WGS sequence"/>
</dbReference>
<comment type="caution">
    <text evidence="2">The sequence shown here is derived from an EMBL/GenBank/DDBJ whole genome shotgun (WGS) entry which is preliminary data.</text>
</comment>
<feature type="region of interest" description="Disordered" evidence="1">
    <location>
        <begin position="1"/>
        <end position="32"/>
    </location>
</feature>
<evidence type="ECO:0000256" key="1">
    <source>
        <dbReference type="SAM" id="MobiDB-lite"/>
    </source>
</evidence>
<dbReference type="AlphaFoldDB" id="L8WFR5"/>
<gene>
    <name evidence="2" type="ORF">AG1IA_08942</name>
</gene>
<evidence type="ECO:0000313" key="3">
    <source>
        <dbReference type="Proteomes" id="UP000011668"/>
    </source>
</evidence>
<evidence type="ECO:0000313" key="2">
    <source>
        <dbReference type="EMBL" id="ELU37031.1"/>
    </source>
</evidence>